<gene>
    <name evidence="2" type="ORF">DK389_04020</name>
</gene>
<accession>A0A2U8W191</accession>
<dbReference type="OrthoDB" id="9962483at2"/>
<dbReference type="KEGG" id="mets:DK389_04020"/>
<proteinExistence type="predicted"/>
<evidence type="ECO:0000256" key="1">
    <source>
        <dbReference type="SAM" id="MobiDB-lite"/>
    </source>
</evidence>
<feature type="compositionally biased region" description="Basic and acidic residues" evidence="1">
    <location>
        <begin position="26"/>
        <end position="41"/>
    </location>
</feature>
<evidence type="ECO:0000313" key="3">
    <source>
        <dbReference type="Proteomes" id="UP000245926"/>
    </source>
</evidence>
<dbReference type="Proteomes" id="UP000245926">
    <property type="component" value="Chromosome"/>
</dbReference>
<feature type="compositionally biased region" description="Basic residues" evidence="1">
    <location>
        <begin position="12"/>
        <end position="21"/>
    </location>
</feature>
<dbReference type="RefSeq" id="WP_109887541.1">
    <property type="nucleotide sequence ID" value="NZ_CP029550.1"/>
</dbReference>
<reference evidence="3" key="1">
    <citation type="submission" date="2018-05" db="EMBL/GenBank/DDBJ databases">
        <title>Complete Genome Sequence of Methylobacterium sp. 17SD2-17.</title>
        <authorList>
            <person name="Srinivasan S."/>
        </authorList>
    </citation>
    <scope>NUCLEOTIDE SEQUENCE [LARGE SCALE GENOMIC DNA]</scope>
    <source>
        <strain evidence="3">17SD2-17</strain>
    </source>
</reference>
<keyword evidence="3" id="KW-1185">Reference proteome</keyword>
<feature type="region of interest" description="Disordered" evidence="1">
    <location>
        <begin position="1"/>
        <end position="64"/>
    </location>
</feature>
<organism evidence="2 3">
    <name type="scientific">Methylobacterium durans</name>
    <dbReference type="NCBI Taxonomy" id="2202825"/>
    <lineage>
        <taxon>Bacteria</taxon>
        <taxon>Pseudomonadati</taxon>
        <taxon>Pseudomonadota</taxon>
        <taxon>Alphaproteobacteria</taxon>
        <taxon>Hyphomicrobiales</taxon>
        <taxon>Methylobacteriaceae</taxon>
        <taxon>Methylobacterium</taxon>
    </lineage>
</organism>
<protein>
    <submittedName>
        <fullName evidence="2">Uncharacterized protein</fullName>
    </submittedName>
</protein>
<sequence>MGRIKDGSRTVRLIKRRRTRPAKALTFRDLHAAERDGKGSQERGTSGGGFPSASDAIAKPARQGGSEVVINHVLV</sequence>
<evidence type="ECO:0000313" key="2">
    <source>
        <dbReference type="EMBL" id="AWN39854.1"/>
    </source>
</evidence>
<dbReference type="AlphaFoldDB" id="A0A2U8W191"/>
<name>A0A2U8W191_9HYPH</name>
<dbReference type="EMBL" id="CP029550">
    <property type="protein sequence ID" value="AWN39854.1"/>
    <property type="molecule type" value="Genomic_DNA"/>
</dbReference>